<dbReference type="PANTHER" id="PTHR38480:SF1">
    <property type="entry name" value="SLR0254 PROTEIN"/>
    <property type="match status" value="1"/>
</dbReference>
<dbReference type="AlphaFoldDB" id="A0A150HBH4"/>
<dbReference type="Pfam" id="PF06271">
    <property type="entry name" value="RDD"/>
    <property type="match status" value="1"/>
</dbReference>
<feature type="transmembrane region" description="Helical" evidence="5">
    <location>
        <begin position="21"/>
        <end position="46"/>
    </location>
</feature>
<name>A0A150HBH4_9MICO</name>
<organism evidence="7 8">
    <name type="scientific">Brevibacterium ravenspurgense</name>
    <dbReference type="NCBI Taxonomy" id="479117"/>
    <lineage>
        <taxon>Bacteria</taxon>
        <taxon>Bacillati</taxon>
        <taxon>Actinomycetota</taxon>
        <taxon>Actinomycetes</taxon>
        <taxon>Micrococcales</taxon>
        <taxon>Brevibacteriaceae</taxon>
        <taxon>Brevibacterium</taxon>
    </lineage>
</organism>
<evidence type="ECO:0000256" key="2">
    <source>
        <dbReference type="ARBA" id="ARBA00022692"/>
    </source>
</evidence>
<dbReference type="Proteomes" id="UP000243589">
    <property type="component" value="Unassembled WGS sequence"/>
</dbReference>
<gene>
    <name evidence="7" type="ORF">Bravens_00335</name>
</gene>
<keyword evidence="8" id="KW-1185">Reference proteome</keyword>
<protein>
    <submittedName>
        <fullName evidence="7">RDD family protein</fullName>
    </submittedName>
</protein>
<evidence type="ECO:0000313" key="8">
    <source>
        <dbReference type="Proteomes" id="UP000243589"/>
    </source>
</evidence>
<dbReference type="PANTHER" id="PTHR38480">
    <property type="entry name" value="SLR0254 PROTEIN"/>
    <property type="match status" value="1"/>
</dbReference>
<evidence type="ECO:0000259" key="6">
    <source>
        <dbReference type="Pfam" id="PF06271"/>
    </source>
</evidence>
<dbReference type="EMBL" id="LQQC01000004">
    <property type="protein sequence ID" value="KXZ59401.1"/>
    <property type="molecule type" value="Genomic_DNA"/>
</dbReference>
<keyword evidence="3 5" id="KW-1133">Transmembrane helix</keyword>
<dbReference type="RefSeq" id="WP_062019733.1">
    <property type="nucleotide sequence ID" value="NZ_LQQC01000004.1"/>
</dbReference>
<dbReference type="PATRIC" id="fig|479117.4.peg.331"/>
<comment type="subcellular location">
    <subcellularLocation>
        <location evidence="1">Membrane</location>
        <topology evidence="1">Multi-pass membrane protein</topology>
    </subcellularLocation>
</comment>
<keyword evidence="4 5" id="KW-0472">Membrane</keyword>
<dbReference type="InterPro" id="IPR010432">
    <property type="entry name" value="RDD"/>
</dbReference>
<comment type="caution">
    <text evidence="7">The sequence shown here is derived from an EMBL/GenBank/DDBJ whole genome shotgun (WGS) entry which is preliminary data.</text>
</comment>
<evidence type="ECO:0000256" key="4">
    <source>
        <dbReference type="ARBA" id="ARBA00023136"/>
    </source>
</evidence>
<evidence type="ECO:0000256" key="3">
    <source>
        <dbReference type="ARBA" id="ARBA00022989"/>
    </source>
</evidence>
<keyword evidence="2 5" id="KW-0812">Transmembrane</keyword>
<proteinExistence type="predicted"/>
<feature type="transmembrane region" description="Helical" evidence="5">
    <location>
        <begin position="58"/>
        <end position="82"/>
    </location>
</feature>
<sequence length="273" mass="29624">MSKLVTGEAISLSIRPASLMARAASCAIDFAIYTVVYIAYFIGLAYLLSNVDTYSGELLAITIVTLASIFILVGVPCIVEFLTRGRSVGKLIVGLRIVRDDGGALAFRHSLIRALLWPFEILGSGGGVAALVGLFSADTKRLGDHLAGTIAISERAKLPATRTNPVKPELAAWARSADISPIPAPLQHRAAQFLATAHMHTKESRWARAVEIADELNNYAAPAPPMGTLPEEFIATIVEFQRWDGYRRAQNAQKAKDVFASRMDRLPHGMRLQ</sequence>
<evidence type="ECO:0000256" key="1">
    <source>
        <dbReference type="ARBA" id="ARBA00004141"/>
    </source>
</evidence>
<accession>A0A150HBH4</accession>
<evidence type="ECO:0000256" key="5">
    <source>
        <dbReference type="SAM" id="Phobius"/>
    </source>
</evidence>
<reference evidence="7 8" key="1">
    <citation type="submission" date="2016-01" db="EMBL/GenBank/DDBJ databases">
        <title>Use of Whole Genome Sequencing to ascertain that Brevibacterium massiliense (Roux, Raoult 2009) is a later heterotypic synonym of Brevibacterium ravenspurgense (Mages 2008).</title>
        <authorList>
            <person name="Bernier A.-M."/>
            <person name="Burdz T."/>
            <person name="Huynh C."/>
            <person name="Pachecho A.L."/>
            <person name="Wiebe D."/>
            <person name="Bonner C."/>
            <person name="Bernard K."/>
        </authorList>
    </citation>
    <scope>NUCLEOTIDE SEQUENCE [LARGE SCALE GENOMIC DNA]</scope>
    <source>
        <strain evidence="7 8">CCUG56047</strain>
    </source>
</reference>
<dbReference type="GO" id="GO:0016020">
    <property type="term" value="C:membrane"/>
    <property type="evidence" value="ECO:0007669"/>
    <property type="project" value="UniProtKB-SubCell"/>
</dbReference>
<feature type="domain" description="RDD" evidence="6">
    <location>
        <begin position="17"/>
        <end position="148"/>
    </location>
</feature>
<evidence type="ECO:0000313" key="7">
    <source>
        <dbReference type="EMBL" id="KXZ59401.1"/>
    </source>
</evidence>